<name>A0A1H0F5Q0_9PSED</name>
<proteinExistence type="predicted"/>
<dbReference type="RefSeq" id="WP_245726127.1">
    <property type="nucleotide sequence ID" value="NZ_FNIJ01000006.1"/>
</dbReference>
<dbReference type="AlphaFoldDB" id="A0A1H0F5Q0"/>
<keyword evidence="2" id="KW-1185">Reference proteome</keyword>
<reference evidence="2" key="1">
    <citation type="submission" date="2016-10" db="EMBL/GenBank/DDBJ databases">
        <authorList>
            <person name="Varghese N."/>
            <person name="Submissions S."/>
        </authorList>
    </citation>
    <scope>NUCLEOTIDE SEQUENCE [LARGE SCALE GENOMIC DNA]</scope>
    <source>
        <strain evidence="2">JCM 21621</strain>
    </source>
</reference>
<dbReference type="STRING" id="198616.SAMN05216193_10663"/>
<gene>
    <name evidence="1" type="ORF">SAMN05216193_10663</name>
</gene>
<dbReference type="Proteomes" id="UP000242957">
    <property type="component" value="Unassembled WGS sequence"/>
</dbReference>
<evidence type="ECO:0000313" key="1">
    <source>
        <dbReference type="EMBL" id="SDN89902.1"/>
    </source>
</evidence>
<dbReference type="EMBL" id="FNIJ01000006">
    <property type="protein sequence ID" value="SDN89902.1"/>
    <property type="molecule type" value="Genomic_DNA"/>
</dbReference>
<organism evidence="1 2">
    <name type="scientific">Pseudomonas jinjuensis</name>
    <dbReference type="NCBI Taxonomy" id="198616"/>
    <lineage>
        <taxon>Bacteria</taxon>
        <taxon>Pseudomonadati</taxon>
        <taxon>Pseudomonadota</taxon>
        <taxon>Gammaproteobacteria</taxon>
        <taxon>Pseudomonadales</taxon>
        <taxon>Pseudomonadaceae</taxon>
        <taxon>Pseudomonas</taxon>
    </lineage>
</organism>
<sequence>MSTLGKRYNDRVQLLVVDILPTLAKEPRFAAAINLFESLTLVRYMAGQRQFLVLSAHSL</sequence>
<protein>
    <submittedName>
        <fullName evidence="1">Uncharacterized protein</fullName>
    </submittedName>
</protein>
<evidence type="ECO:0000313" key="2">
    <source>
        <dbReference type="Proteomes" id="UP000242957"/>
    </source>
</evidence>
<accession>A0A1H0F5Q0</accession>